<dbReference type="STRING" id="211114.SAMN04489726_5312"/>
<comment type="subcellular location">
    <subcellularLocation>
        <location evidence="1">Cytoplasm</location>
    </subcellularLocation>
</comment>
<accession>A0A1G9Z6V2</accession>
<dbReference type="GO" id="GO:0005737">
    <property type="term" value="C:cytoplasm"/>
    <property type="evidence" value="ECO:0007669"/>
    <property type="project" value="UniProtKB-SubCell"/>
</dbReference>
<dbReference type="SUPFAM" id="SSF53335">
    <property type="entry name" value="S-adenosyl-L-methionine-dependent methyltransferases"/>
    <property type="match status" value="1"/>
</dbReference>
<evidence type="ECO:0000256" key="7">
    <source>
        <dbReference type="ARBA" id="ARBA00022679"/>
    </source>
</evidence>
<evidence type="ECO:0000256" key="3">
    <source>
        <dbReference type="ARBA" id="ARBA00011890"/>
    </source>
</evidence>
<evidence type="ECO:0000256" key="6">
    <source>
        <dbReference type="ARBA" id="ARBA00022603"/>
    </source>
</evidence>
<name>A0A1G9Z6V2_ALLAB</name>
<evidence type="ECO:0000256" key="8">
    <source>
        <dbReference type="ARBA" id="ARBA00022691"/>
    </source>
</evidence>
<keyword evidence="8" id="KW-0949">S-adenosyl-L-methionine</keyword>
<dbReference type="InterPro" id="IPR000682">
    <property type="entry name" value="PCMT"/>
</dbReference>
<proteinExistence type="inferred from homology"/>
<gene>
    <name evidence="12" type="ORF">SAMN04489726_5312</name>
</gene>
<evidence type="ECO:0000256" key="11">
    <source>
        <dbReference type="ARBA" id="ARBA00031350"/>
    </source>
</evidence>
<evidence type="ECO:0000313" key="13">
    <source>
        <dbReference type="Proteomes" id="UP000183376"/>
    </source>
</evidence>
<evidence type="ECO:0000313" key="12">
    <source>
        <dbReference type="EMBL" id="SDN17149.1"/>
    </source>
</evidence>
<dbReference type="RefSeq" id="WP_030427239.1">
    <property type="nucleotide sequence ID" value="NZ_JOEF01000002.1"/>
</dbReference>
<dbReference type="GO" id="GO:0004719">
    <property type="term" value="F:protein-L-isoaspartate (D-aspartate) O-methyltransferase activity"/>
    <property type="evidence" value="ECO:0007669"/>
    <property type="project" value="UniProtKB-EC"/>
</dbReference>
<evidence type="ECO:0000256" key="4">
    <source>
        <dbReference type="ARBA" id="ARBA00013346"/>
    </source>
</evidence>
<dbReference type="Pfam" id="PF01135">
    <property type="entry name" value="PCMT"/>
    <property type="match status" value="1"/>
</dbReference>
<reference evidence="12 13" key="1">
    <citation type="submission" date="2016-10" db="EMBL/GenBank/DDBJ databases">
        <authorList>
            <person name="de Groot N.N."/>
        </authorList>
    </citation>
    <scope>NUCLEOTIDE SEQUENCE [LARGE SCALE GENOMIC DNA]</scope>
    <source>
        <strain evidence="12 13">DSM 44149</strain>
    </source>
</reference>
<evidence type="ECO:0000256" key="9">
    <source>
        <dbReference type="ARBA" id="ARBA00030757"/>
    </source>
</evidence>
<dbReference type="InterPro" id="IPR026448">
    <property type="entry name" value="Methyltr_grasp"/>
</dbReference>
<dbReference type="PANTHER" id="PTHR11579">
    <property type="entry name" value="PROTEIN-L-ISOASPARTATE O-METHYLTRANSFERASE"/>
    <property type="match status" value="1"/>
</dbReference>
<dbReference type="InterPro" id="IPR029063">
    <property type="entry name" value="SAM-dependent_MTases_sf"/>
</dbReference>
<dbReference type="eggNOG" id="COG2518">
    <property type="taxonomic scope" value="Bacteria"/>
</dbReference>
<dbReference type="NCBIfam" id="TIGR04188">
    <property type="entry name" value="methyltr_grsp"/>
    <property type="match status" value="1"/>
</dbReference>
<keyword evidence="5" id="KW-0963">Cytoplasm</keyword>
<dbReference type="EMBL" id="LT629701">
    <property type="protein sequence ID" value="SDN17149.1"/>
    <property type="molecule type" value="Genomic_DNA"/>
</dbReference>
<dbReference type="CDD" id="cd02440">
    <property type="entry name" value="AdoMet_MTases"/>
    <property type="match status" value="1"/>
</dbReference>
<organism evidence="12 13">
    <name type="scientific">Allokutzneria albata</name>
    <name type="common">Kibdelosporangium albatum</name>
    <dbReference type="NCBI Taxonomy" id="211114"/>
    <lineage>
        <taxon>Bacteria</taxon>
        <taxon>Bacillati</taxon>
        <taxon>Actinomycetota</taxon>
        <taxon>Actinomycetes</taxon>
        <taxon>Pseudonocardiales</taxon>
        <taxon>Pseudonocardiaceae</taxon>
        <taxon>Allokutzneria</taxon>
    </lineage>
</organism>
<comment type="similarity">
    <text evidence="2">Belongs to the methyltransferase superfamily. L-isoaspartyl/D-aspartyl protein methyltransferase family.</text>
</comment>
<protein>
    <recommendedName>
        <fullName evidence="4">Protein-L-isoaspartate O-methyltransferase</fullName>
        <ecNumber evidence="3">2.1.1.77</ecNumber>
    </recommendedName>
    <alternativeName>
        <fullName evidence="11">L-isoaspartyl protein carboxyl methyltransferase</fullName>
    </alternativeName>
    <alternativeName>
        <fullName evidence="9">Protein L-isoaspartyl methyltransferase</fullName>
    </alternativeName>
    <alternativeName>
        <fullName evidence="10">Protein-beta-aspartate methyltransferase</fullName>
    </alternativeName>
</protein>
<keyword evidence="6 12" id="KW-0489">Methyltransferase</keyword>
<dbReference type="EC" id="2.1.1.77" evidence="3"/>
<evidence type="ECO:0000256" key="5">
    <source>
        <dbReference type="ARBA" id="ARBA00022490"/>
    </source>
</evidence>
<dbReference type="Gene3D" id="3.40.50.150">
    <property type="entry name" value="Vaccinia Virus protein VP39"/>
    <property type="match status" value="1"/>
</dbReference>
<keyword evidence="13" id="KW-1185">Reference proteome</keyword>
<dbReference type="OrthoDB" id="5143400at2"/>
<evidence type="ECO:0000256" key="1">
    <source>
        <dbReference type="ARBA" id="ARBA00004496"/>
    </source>
</evidence>
<evidence type="ECO:0000256" key="10">
    <source>
        <dbReference type="ARBA" id="ARBA00031323"/>
    </source>
</evidence>
<evidence type="ECO:0000256" key="2">
    <source>
        <dbReference type="ARBA" id="ARBA00005369"/>
    </source>
</evidence>
<dbReference type="PANTHER" id="PTHR11579:SF0">
    <property type="entry name" value="PROTEIN-L-ISOASPARTATE(D-ASPARTATE) O-METHYLTRANSFERASE"/>
    <property type="match status" value="1"/>
</dbReference>
<dbReference type="Proteomes" id="UP000183376">
    <property type="component" value="Chromosome I"/>
</dbReference>
<dbReference type="AlphaFoldDB" id="A0A1G9Z6V2"/>
<keyword evidence="7 12" id="KW-0808">Transferase</keyword>
<sequence length="394" mass="43447">MGELSKRKAQRLRNRMAATLAEQGALADPHWRAAFEQVPRHLFLPRFFRPHPDGGWTAVADSDHEWLELVYSDWVWVTQLDCDDRRWALARRQGRTPGTATSSSSMPTIMAIMLEALRIRGGEKVLEVGTGTGYNAALLCHRLGPRNVSTVDVDPLVLRRAAANLERAGYRPTLATADGAAGYPPTAPYDRVLATCSVSSIPLPWLAQTVVGGLIVTTLHRPLGAGLVRITAGRNNTGEGTVLPADGRFMPLRAHRGPDITDLLRDVGDCSGPRSPTALGMNVVTSPSSAFEFFAGLALPGVRPATGMTVGELRQNWLVHPDGSWVRHTSERGRHHVEQGGPRRLWDETEQAYERWRALGEPRREQFRLTIDPGGQWIWLDEPSGGHHWELESA</sequence>
<dbReference type="GO" id="GO:0032259">
    <property type="term" value="P:methylation"/>
    <property type="evidence" value="ECO:0007669"/>
    <property type="project" value="UniProtKB-KW"/>
</dbReference>